<feature type="compositionally biased region" description="Basic and acidic residues" evidence="11">
    <location>
        <begin position="109"/>
        <end position="118"/>
    </location>
</feature>
<dbReference type="OrthoDB" id="420884at2759"/>
<feature type="compositionally biased region" description="Pro residues" evidence="11">
    <location>
        <begin position="194"/>
        <end position="204"/>
    </location>
</feature>
<evidence type="ECO:0000256" key="1">
    <source>
        <dbReference type="ARBA" id="ARBA00004567"/>
    </source>
</evidence>
<dbReference type="Gene3D" id="1.25.40.510">
    <property type="entry name" value="GLE1-like"/>
    <property type="match status" value="1"/>
</dbReference>
<dbReference type="InterPro" id="IPR038506">
    <property type="entry name" value="GLE1-like_sf"/>
</dbReference>
<organism evidence="12 13">
    <name type="scientific">Hapsidospora chrysogenum (strain ATCC 11550 / CBS 779.69 / DSM 880 / IAM 14645 / JCM 23072 / IMI 49137)</name>
    <name type="common">Acremonium chrysogenum</name>
    <dbReference type="NCBI Taxonomy" id="857340"/>
    <lineage>
        <taxon>Eukaryota</taxon>
        <taxon>Fungi</taxon>
        <taxon>Dikarya</taxon>
        <taxon>Ascomycota</taxon>
        <taxon>Pezizomycotina</taxon>
        <taxon>Sordariomycetes</taxon>
        <taxon>Hypocreomycetidae</taxon>
        <taxon>Hypocreales</taxon>
        <taxon>Bionectriaceae</taxon>
        <taxon>Hapsidospora</taxon>
    </lineage>
</organism>
<keyword evidence="13" id="KW-1185">Reference proteome</keyword>
<dbReference type="AlphaFoldDB" id="A0A086TE17"/>
<dbReference type="Pfam" id="PF07817">
    <property type="entry name" value="GLE1"/>
    <property type="match status" value="1"/>
</dbReference>
<evidence type="ECO:0000256" key="11">
    <source>
        <dbReference type="SAM" id="MobiDB-lite"/>
    </source>
</evidence>
<feature type="compositionally biased region" description="Polar residues" evidence="11">
    <location>
        <begin position="139"/>
        <end position="151"/>
    </location>
</feature>
<accession>A0A086TE17</accession>
<dbReference type="EMBL" id="JPKY01000008">
    <property type="protein sequence ID" value="KFH47599.1"/>
    <property type="molecule type" value="Genomic_DNA"/>
</dbReference>
<protein>
    <recommendedName>
        <fullName evidence="9">mRNA export factor GLE1</fullName>
    </recommendedName>
    <alternativeName>
        <fullName evidence="10">Nucleoporin GLE1</fullName>
    </alternativeName>
</protein>
<dbReference type="GO" id="GO:0005737">
    <property type="term" value="C:cytoplasm"/>
    <property type="evidence" value="ECO:0007669"/>
    <property type="project" value="TreeGrafter"/>
</dbReference>
<feature type="compositionally biased region" description="Polar residues" evidence="11">
    <location>
        <begin position="174"/>
        <end position="189"/>
    </location>
</feature>
<keyword evidence="6" id="KW-0811">Translocation</keyword>
<comment type="caution">
    <text evidence="12">The sequence shown here is derived from an EMBL/GenBank/DDBJ whole genome shotgun (WGS) entry which is preliminary data.</text>
</comment>
<dbReference type="HOGENOM" id="CLU_018821_0_0_1"/>
<feature type="compositionally biased region" description="Low complexity" evidence="11">
    <location>
        <begin position="152"/>
        <end position="173"/>
    </location>
</feature>
<reference evidence="13" key="1">
    <citation type="journal article" date="2014" name="Genome Announc.">
        <title>Genome sequence and annotation of Acremonium chrysogenum, producer of the beta-lactam antibiotic cephalosporin C.</title>
        <authorList>
            <person name="Terfehr D."/>
            <person name="Dahlmann T.A."/>
            <person name="Specht T."/>
            <person name="Zadra I."/>
            <person name="Kuernsteiner H."/>
            <person name="Kueck U."/>
        </authorList>
    </citation>
    <scope>NUCLEOTIDE SEQUENCE [LARGE SCALE GENOMIC DNA]</scope>
    <source>
        <strain evidence="13">ATCC 11550 / CBS 779.69 / DSM 880 / IAM 14645 / JCM 23072 / IMI 49137</strain>
    </source>
</reference>
<feature type="region of interest" description="Disordered" evidence="11">
    <location>
        <begin position="1"/>
        <end position="33"/>
    </location>
</feature>
<dbReference type="STRING" id="857340.A0A086TE17"/>
<dbReference type="PANTHER" id="PTHR12960:SF0">
    <property type="entry name" value="MRNA EXPORT FACTOR GLE1"/>
    <property type="match status" value="1"/>
</dbReference>
<evidence type="ECO:0000256" key="3">
    <source>
        <dbReference type="ARBA" id="ARBA00022448"/>
    </source>
</evidence>
<keyword evidence="3" id="KW-0813">Transport</keyword>
<gene>
    <name evidence="12" type="ORF">ACRE_015030</name>
</gene>
<dbReference type="GO" id="GO:0044614">
    <property type="term" value="C:nuclear pore cytoplasmic filaments"/>
    <property type="evidence" value="ECO:0007669"/>
    <property type="project" value="TreeGrafter"/>
</dbReference>
<dbReference type="GO" id="GO:0005543">
    <property type="term" value="F:phospholipid binding"/>
    <property type="evidence" value="ECO:0007669"/>
    <property type="project" value="TreeGrafter"/>
</dbReference>
<keyword evidence="7" id="KW-0906">Nuclear pore complex</keyword>
<evidence type="ECO:0000256" key="8">
    <source>
        <dbReference type="ARBA" id="ARBA00023242"/>
    </source>
</evidence>
<keyword evidence="5" id="KW-0653">Protein transport</keyword>
<name>A0A086TE17_HAPC1</name>
<feature type="region of interest" description="Disordered" evidence="11">
    <location>
        <begin position="92"/>
        <end position="215"/>
    </location>
</feature>
<evidence type="ECO:0000256" key="2">
    <source>
        <dbReference type="ARBA" id="ARBA00011056"/>
    </source>
</evidence>
<comment type="subcellular location">
    <subcellularLocation>
        <location evidence="1">Nucleus</location>
        <location evidence="1">Nuclear pore complex</location>
    </subcellularLocation>
</comment>
<dbReference type="GO" id="GO:0000822">
    <property type="term" value="F:inositol hexakisphosphate binding"/>
    <property type="evidence" value="ECO:0007669"/>
    <property type="project" value="TreeGrafter"/>
</dbReference>
<dbReference type="GO" id="GO:0031369">
    <property type="term" value="F:translation initiation factor binding"/>
    <property type="evidence" value="ECO:0007669"/>
    <property type="project" value="TreeGrafter"/>
</dbReference>
<dbReference type="Proteomes" id="UP000029964">
    <property type="component" value="Unassembled WGS sequence"/>
</dbReference>
<evidence type="ECO:0000256" key="4">
    <source>
        <dbReference type="ARBA" id="ARBA00022816"/>
    </source>
</evidence>
<dbReference type="InterPro" id="IPR012476">
    <property type="entry name" value="GLE1"/>
</dbReference>
<feature type="compositionally biased region" description="Low complexity" evidence="11">
    <location>
        <begin position="205"/>
        <end position="215"/>
    </location>
</feature>
<evidence type="ECO:0000313" key="13">
    <source>
        <dbReference type="Proteomes" id="UP000029964"/>
    </source>
</evidence>
<keyword evidence="8" id="KW-0539">Nucleus</keyword>
<dbReference type="PANTHER" id="PTHR12960">
    <property type="entry name" value="GLE-1-RELATED"/>
    <property type="match status" value="1"/>
</dbReference>
<dbReference type="GO" id="GO:0016973">
    <property type="term" value="P:poly(A)+ mRNA export from nucleus"/>
    <property type="evidence" value="ECO:0007669"/>
    <property type="project" value="InterPro"/>
</dbReference>
<evidence type="ECO:0000256" key="10">
    <source>
        <dbReference type="ARBA" id="ARBA00029983"/>
    </source>
</evidence>
<evidence type="ECO:0000256" key="5">
    <source>
        <dbReference type="ARBA" id="ARBA00022927"/>
    </source>
</evidence>
<evidence type="ECO:0000256" key="9">
    <source>
        <dbReference type="ARBA" id="ARBA00026227"/>
    </source>
</evidence>
<dbReference type="GO" id="GO:0015031">
    <property type="term" value="P:protein transport"/>
    <property type="evidence" value="ECO:0007669"/>
    <property type="project" value="UniProtKB-KW"/>
</dbReference>
<evidence type="ECO:0000256" key="6">
    <source>
        <dbReference type="ARBA" id="ARBA00023010"/>
    </source>
</evidence>
<comment type="similarity">
    <text evidence="2">Belongs to the GLE1 family.</text>
</comment>
<keyword evidence="4" id="KW-0509">mRNA transport</keyword>
<evidence type="ECO:0000256" key="7">
    <source>
        <dbReference type="ARBA" id="ARBA00023132"/>
    </source>
</evidence>
<sequence>MTRSPPAGRRSQIASPDRGFLSRFLGDDRNTEDAHRDALAAAQLEHERVREAALRVFQLHELQEEHKRILEAERREQERLTAEAAIAAEEQRLRALRAKSVPKPPPEPEPPKQPEHPKQPAPAKETASPKAQPSAPVSAETNRVTNLQQSWSFKSPTQQQTTSTSPFAAAAPKQNEQQKSSLTQANGVSTAKPAPSPAQPPTAPKQPTAAPAPASSKLADRYLQIHQELKGLRKNMIAESKKPGSPLKGRLGAFRREIQVSIGQLTAGRGANSKPIGKITEILKQALQGAVPSPPIDVSVYVVDRDRQPAEGAPNNDATLPSLFLYLLNICSKAVINQYINECGANPKAADPVGVFAAHIFSTKEFQWRGKPLVDILIAKFRVVCPVLFGLRGNDKTERGRMALGWRKDGPAWITEQNHNDRMTGLGAGFASLSLRDFSKTTKSNPYPPTNYWKAMAGILNTPANETSNTQYVVLRSMIEGHEQRFLNFYGNAALAALRLALIEFPKKAPANAAAANSLQALTEVLRGEGLILV</sequence>
<evidence type="ECO:0000313" key="12">
    <source>
        <dbReference type="EMBL" id="KFH47599.1"/>
    </source>
</evidence>
<proteinExistence type="inferred from homology"/>